<evidence type="ECO:0000256" key="5">
    <source>
        <dbReference type="PROSITE-ProRule" id="PRU00235"/>
    </source>
</evidence>
<dbReference type="STRING" id="3076.A0A2P6TTL8"/>
<feature type="repeat" description="RCC1" evidence="5">
    <location>
        <begin position="436"/>
        <end position="485"/>
    </location>
</feature>
<dbReference type="Pfam" id="PF01191">
    <property type="entry name" value="RNA_pol_Rpb5_C"/>
    <property type="match status" value="1"/>
</dbReference>
<dbReference type="EMBL" id="LHPG02000007">
    <property type="protein sequence ID" value="PRW57421.1"/>
    <property type="molecule type" value="Genomic_DNA"/>
</dbReference>
<dbReference type="OrthoDB" id="8068875at2759"/>
<gene>
    <name evidence="10" type="ORF">C2E21_3878</name>
</gene>
<feature type="domain" description="RNA polymerase subunit H/Rpb5 C-terminal" evidence="7">
    <location>
        <begin position="131"/>
        <end position="203"/>
    </location>
</feature>
<dbReference type="FunFam" id="3.40.1340.10:FF:000001">
    <property type="entry name" value="DNA-directed RNA polymerases I, II, and III subunit RPABC1"/>
    <property type="match status" value="1"/>
</dbReference>
<feature type="repeat" description="RCC1" evidence="5">
    <location>
        <begin position="539"/>
        <end position="592"/>
    </location>
</feature>
<keyword evidence="2" id="KW-0677">Repeat</keyword>
<dbReference type="GO" id="GO:0006351">
    <property type="term" value="P:DNA-templated transcription"/>
    <property type="evidence" value="ECO:0007669"/>
    <property type="project" value="InterPro"/>
</dbReference>
<feature type="domain" description="RNA polymerase Rpb5 N-terminal" evidence="8">
    <location>
        <begin position="4"/>
        <end position="88"/>
    </location>
</feature>
<dbReference type="InterPro" id="IPR036710">
    <property type="entry name" value="RNA_pol_Rpb5_N_sf"/>
</dbReference>
<dbReference type="NCBIfam" id="NF007129">
    <property type="entry name" value="PRK09570.1"/>
    <property type="match status" value="1"/>
</dbReference>
<evidence type="ECO:0000256" key="1">
    <source>
        <dbReference type="ARBA" id="ARBA00004123"/>
    </source>
</evidence>
<evidence type="ECO:0000256" key="3">
    <source>
        <dbReference type="ARBA" id="ARBA00023242"/>
    </source>
</evidence>
<evidence type="ECO:0000259" key="7">
    <source>
        <dbReference type="Pfam" id="PF01191"/>
    </source>
</evidence>
<feature type="repeat" description="RCC1" evidence="5">
    <location>
        <begin position="486"/>
        <end position="538"/>
    </location>
</feature>
<dbReference type="InterPro" id="IPR058923">
    <property type="entry name" value="RCC1-like_dom"/>
</dbReference>
<dbReference type="InterPro" id="IPR035913">
    <property type="entry name" value="RPB5-like_sf"/>
</dbReference>
<dbReference type="SUPFAM" id="SSF55287">
    <property type="entry name" value="RPB5-like RNA polymerase subunit"/>
    <property type="match status" value="1"/>
</dbReference>
<dbReference type="GO" id="GO:0003677">
    <property type="term" value="F:DNA binding"/>
    <property type="evidence" value="ECO:0007669"/>
    <property type="project" value="InterPro"/>
</dbReference>
<reference evidence="10 11" key="1">
    <citation type="journal article" date="2018" name="Plant J.">
        <title>Genome sequences of Chlorella sorokiniana UTEX 1602 and Micractinium conductrix SAG 241.80: implications to maltose excretion by a green alga.</title>
        <authorList>
            <person name="Arriola M.B."/>
            <person name="Velmurugan N."/>
            <person name="Zhang Y."/>
            <person name="Plunkett M.H."/>
            <person name="Hondzo H."/>
            <person name="Barney B.M."/>
        </authorList>
    </citation>
    <scope>NUCLEOTIDE SEQUENCE [LARGE SCALE GENOMIC DNA]</scope>
    <source>
        <strain evidence="11">UTEX 1602</strain>
    </source>
</reference>
<dbReference type="Gene3D" id="3.40.1340.10">
    <property type="entry name" value="RNA polymerase, Rpb5, N-terminal domain"/>
    <property type="match status" value="1"/>
</dbReference>
<sequence>MDFTTRMYRIRRTCLEMLADRGYLITEEERDASLDAFKEKFGSAGDVRRDDLTIMASKTDDPTEQIFVFFPDEVKVGVKTIKTLAERMRNEGVQRAVMVTQANMTPFAKQCLSEMAPKYLIELFQEAELLVNITKHTLVPQHRILTREEKQTLLDRYKVKDTQLPRIQFNDPVARYYGMQRGQVVRIVRPSETAGRYVTYRLCAPRVVGLAAGASHSLALLRTPSGSMVLSFGRGEDGQLGHGDAEDRDSPQAVFALVNRGVSLVACGAEYSCVVSTREKQLWSWGWGDFGRLGTGDCKDVFVPCPLPALAGRTVASVACGDTHTLVATDDGQLFSFGRNQSGQLGLGSIQDSLLPQPVLALQGKRVVRVACGAEHSLCATSDGEVFAFGWGRYGNIGDGQAQDRHLPTEVKGLEGVKVAQVACGWRHSIAVDEQGAMYTWGWGAWAQLMHGDRNDVYIPKRVAAVSDVALVAGGWRHTLAADREGWLYASGWNKFGQCGVGSNDEVVVAPQQVQALAGQKVALIESGWKHSLAVTEDGGFYSWGRNVNGQLGHGNTDDCNQPTLVPPLTAGSINVDALNLAARPTVAYSVAPSDRYAVVPESGDGGSGDGLAAASGRDEVPDANRDAKRPKV</sequence>
<keyword evidence="3" id="KW-0539">Nucleus</keyword>
<evidence type="ECO:0000259" key="8">
    <source>
        <dbReference type="Pfam" id="PF03871"/>
    </source>
</evidence>
<evidence type="ECO:0000256" key="2">
    <source>
        <dbReference type="ARBA" id="ARBA00022737"/>
    </source>
</evidence>
<dbReference type="Pfam" id="PF00415">
    <property type="entry name" value="RCC1"/>
    <property type="match status" value="2"/>
</dbReference>
<dbReference type="GO" id="GO:0003899">
    <property type="term" value="F:DNA-directed RNA polymerase activity"/>
    <property type="evidence" value="ECO:0007669"/>
    <property type="project" value="InterPro"/>
</dbReference>
<dbReference type="SUPFAM" id="SSF53036">
    <property type="entry name" value="Eukaryotic RPB5 N-terminal domain"/>
    <property type="match status" value="1"/>
</dbReference>
<dbReference type="Pfam" id="PF25390">
    <property type="entry name" value="WD40_RLD"/>
    <property type="match status" value="1"/>
</dbReference>
<feature type="repeat" description="RCC1" evidence="5">
    <location>
        <begin position="227"/>
        <end position="278"/>
    </location>
</feature>
<feature type="repeat" description="RCC1" evidence="5">
    <location>
        <begin position="384"/>
        <end position="435"/>
    </location>
</feature>
<dbReference type="Gene3D" id="3.90.940.20">
    <property type="entry name" value="RPB5-like RNA polymerase subunit"/>
    <property type="match status" value="1"/>
</dbReference>
<dbReference type="Proteomes" id="UP000239899">
    <property type="component" value="Unassembled WGS sequence"/>
</dbReference>
<dbReference type="PANTHER" id="PTHR22870:SF360">
    <property type="entry name" value="ULTRAVIOLET-B RECEPTOR UVR8"/>
    <property type="match status" value="1"/>
</dbReference>
<dbReference type="FunFam" id="3.90.940.20:FF:000001">
    <property type="entry name" value="DNA-directed RNA polymerases I, II, and III subunit RPABC1"/>
    <property type="match status" value="1"/>
</dbReference>
<dbReference type="InterPro" id="IPR014381">
    <property type="entry name" value="Arch_Rpo5/euc_Rpb5"/>
</dbReference>
<evidence type="ECO:0000256" key="4">
    <source>
        <dbReference type="ARBA" id="ARBA00025765"/>
    </source>
</evidence>
<dbReference type="HAMAP" id="MF_00025">
    <property type="entry name" value="RNApol_Rpo5_RPB5"/>
    <property type="match status" value="1"/>
</dbReference>
<dbReference type="Gene3D" id="2.130.10.30">
    <property type="entry name" value="Regulator of chromosome condensation 1/beta-lactamase-inhibitor protein II"/>
    <property type="match status" value="2"/>
</dbReference>
<organism evidence="10 11">
    <name type="scientific">Chlorella sorokiniana</name>
    <name type="common">Freshwater green alga</name>
    <dbReference type="NCBI Taxonomy" id="3076"/>
    <lineage>
        <taxon>Eukaryota</taxon>
        <taxon>Viridiplantae</taxon>
        <taxon>Chlorophyta</taxon>
        <taxon>core chlorophytes</taxon>
        <taxon>Trebouxiophyceae</taxon>
        <taxon>Chlorellales</taxon>
        <taxon>Chlorellaceae</taxon>
        <taxon>Chlorella clade</taxon>
        <taxon>Chlorella</taxon>
    </lineage>
</organism>
<feature type="domain" description="RCC1-like" evidence="9">
    <location>
        <begin position="206"/>
        <end position="464"/>
    </location>
</feature>
<feature type="repeat" description="RCC1" evidence="5">
    <location>
        <begin position="332"/>
        <end position="383"/>
    </location>
</feature>
<dbReference type="PROSITE" id="PS50012">
    <property type="entry name" value="RCC1_3"/>
    <property type="match status" value="7"/>
</dbReference>
<keyword evidence="11" id="KW-1185">Reference proteome</keyword>
<evidence type="ECO:0000256" key="6">
    <source>
        <dbReference type="SAM" id="MobiDB-lite"/>
    </source>
</evidence>
<dbReference type="PANTHER" id="PTHR22870">
    <property type="entry name" value="REGULATOR OF CHROMOSOME CONDENSATION"/>
    <property type="match status" value="1"/>
</dbReference>
<dbReference type="InterPro" id="IPR051210">
    <property type="entry name" value="Ub_ligase/GEF_domain"/>
</dbReference>
<evidence type="ECO:0000259" key="9">
    <source>
        <dbReference type="Pfam" id="PF25390"/>
    </source>
</evidence>
<dbReference type="InterPro" id="IPR005571">
    <property type="entry name" value="RNA_pol_Rpb5_N"/>
</dbReference>
<dbReference type="InterPro" id="IPR000783">
    <property type="entry name" value="RNA_pol_subH/Rpb5_C"/>
</dbReference>
<protein>
    <submittedName>
        <fullName evidence="10">Ultraviolet-B receptor UVR8</fullName>
    </submittedName>
</protein>
<keyword evidence="10" id="KW-0675">Receptor</keyword>
<comment type="similarity">
    <text evidence="4">Belongs to the archaeal Rpo5/eukaryotic RPB5 RNA polymerase subunit family.</text>
</comment>
<proteinExistence type="inferred from homology"/>
<evidence type="ECO:0000313" key="11">
    <source>
        <dbReference type="Proteomes" id="UP000239899"/>
    </source>
</evidence>
<dbReference type="AlphaFoldDB" id="A0A2P6TTL8"/>
<dbReference type="SUPFAM" id="SSF50985">
    <property type="entry name" value="RCC1/BLIP-II"/>
    <property type="match status" value="1"/>
</dbReference>
<dbReference type="PROSITE" id="PS00626">
    <property type="entry name" value="RCC1_2"/>
    <property type="match status" value="1"/>
</dbReference>
<feature type="repeat" description="RCC1" evidence="5">
    <location>
        <begin position="280"/>
        <end position="331"/>
    </location>
</feature>
<feature type="region of interest" description="Disordered" evidence="6">
    <location>
        <begin position="600"/>
        <end position="633"/>
    </location>
</feature>
<name>A0A2P6TTL8_CHLSO</name>
<evidence type="ECO:0000313" key="10">
    <source>
        <dbReference type="EMBL" id="PRW57421.1"/>
    </source>
</evidence>
<dbReference type="InterPro" id="IPR000408">
    <property type="entry name" value="Reg_chr_condens"/>
</dbReference>
<dbReference type="Pfam" id="PF03871">
    <property type="entry name" value="RNA_pol_Rpb5_N"/>
    <property type="match status" value="1"/>
</dbReference>
<comment type="caution">
    <text evidence="10">The sequence shown here is derived from an EMBL/GenBank/DDBJ whole genome shotgun (WGS) entry which is preliminary data.</text>
</comment>
<dbReference type="InterPro" id="IPR009091">
    <property type="entry name" value="RCC1/BLIP-II"/>
</dbReference>
<dbReference type="GO" id="GO:0055029">
    <property type="term" value="C:nuclear DNA-directed RNA polymerase complex"/>
    <property type="evidence" value="ECO:0007669"/>
    <property type="project" value="UniProtKB-ARBA"/>
</dbReference>
<comment type="subcellular location">
    <subcellularLocation>
        <location evidence="1">Nucleus</location>
    </subcellularLocation>
</comment>
<accession>A0A2P6TTL8</accession>
<feature type="compositionally biased region" description="Basic and acidic residues" evidence="6">
    <location>
        <begin position="617"/>
        <end position="633"/>
    </location>
</feature>
<dbReference type="PRINTS" id="PR00633">
    <property type="entry name" value="RCCNDNSATION"/>
</dbReference>